<sequence length="305" mass="34282">MCNAKLSDLMSDQNSSKEQPTAGPVHAPTPRDFPSKKRKIEHKDVDEDSADELYAIDSDSDADSGCMTVIDGELPEGMEEFFKPDGTVGMVMGGKPLSDDELLDQIRSSEEYKHMMGFKKARFIDHYREMRINALDAINDPDEEIVDFDAEDPDARYVMIELPKEETPSKLNPGQQDGDLDSNAGESIEGTEEGMTDGDKAEEGKVNEDKAKESRERFARNTVNKDLYHSERYGTWETIEYRVRYKKTIVRDGKTQVVWKTGLATKKYEDGGIPVRAVDSGKGKKKNKKGNKKKNVVGTLTKRNI</sequence>
<evidence type="ECO:0000313" key="2">
    <source>
        <dbReference type="EMBL" id="KAF2129221.1"/>
    </source>
</evidence>
<feature type="region of interest" description="Disordered" evidence="1">
    <location>
        <begin position="273"/>
        <end position="305"/>
    </location>
</feature>
<feature type="compositionally biased region" description="Basic and acidic residues" evidence="1">
    <location>
        <begin position="197"/>
        <end position="219"/>
    </location>
</feature>
<evidence type="ECO:0000313" key="3">
    <source>
        <dbReference type="Proteomes" id="UP000799771"/>
    </source>
</evidence>
<name>A0A6A6AFP2_9PLEO</name>
<dbReference type="Proteomes" id="UP000799771">
    <property type="component" value="Unassembled WGS sequence"/>
</dbReference>
<dbReference type="GeneID" id="54410862"/>
<organism evidence="2 3">
    <name type="scientific">Dothidotthia symphoricarpi CBS 119687</name>
    <dbReference type="NCBI Taxonomy" id="1392245"/>
    <lineage>
        <taxon>Eukaryota</taxon>
        <taxon>Fungi</taxon>
        <taxon>Dikarya</taxon>
        <taxon>Ascomycota</taxon>
        <taxon>Pezizomycotina</taxon>
        <taxon>Dothideomycetes</taxon>
        <taxon>Pleosporomycetidae</taxon>
        <taxon>Pleosporales</taxon>
        <taxon>Dothidotthiaceae</taxon>
        <taxon>Dothidotthia</taxon>
    </lineage>
</organism>
<feature type="compositionally biased region" description="Polar residues" evidence="1">
    <location>
        <begin position="10"/>
        <end position="19"/>
    </location>
</feature>
<gene>
    <name evidence="2" type="ORF">P153DRAFT_385440</name>
</gene>
<evidence type="ECO:0000256" key="1">
    <source>
        <dbReference type="SAM" id="MobiDB-lite"/>
    </source>
</evidence>
<proteinExistence type="predicted"/>
<protein>
    <submittedName>
        <fullName evidence="2">Uncharacterized protein</fullName>
    </submittedName>
</protein>
<feature type="region of interest" description="Disordered" evidence="1">
    <location>
        <begin position="1"/>
        <end position="59"/>
    </location>
</feature>
<feature type="region of interest" description="Disordered" evidence="1">
    <location>
        <begin position="164"/>
        <end position="219"/>
    </location>
</feature>
<dbReference type="EMBL" id="ML977506">
    <property type="protein sequence ID" value="KAF2129221.1"/>
    <property type="molecule type" value="Genomic_DNA"/>
</dbReference>
<dbReference type="RefSeq" id="XP_033523610.1">
    <property type="nucleotide sequence ID" value="XM_033670430.1"/>
</dbReference>
<accession>A0A6A6AFP2</accession>
<feature type="compositionally biased region" description="Basic residues" evidence="1">
    <location>
        <begin position="283"/>
        <end position="295"/>
    </location>
</feature>
<keyword evidence="3" id="KW-1185">Reference proteome</keyword>
<dbReference type="AlphaFoldDB" id="A0A6A6AFP2"/>
<dbReference type="OrthoDB" id="10674096at2759"/>
<reference evidence="2" key="1">
    <citation type="journal article" date="2020" name="Stud. Mycol.">
        <title>101 Dothideomycetes genomes: a test case for predicting lifestyles and emergence of pathogens.</title>
        <authorList>
            <person name="Haridas S."/>
            <person name="Albert R."/>
            <person name="Binder M."/>
            <person name="Bloem J."/>
            <person name="Labutti K."/>
            <person name="Salamov A."/>
            <person name="Andreopoulos B."/>
            <person name="Baker S."/>
            <person name="Barry K."/>
            <person name="Bills G."/>
            <person name="Bluhm B."/>
            <person name="Cannon C."/>
            <person name="Castanera R."/>
            <person name="Culley D."/>
            <person name="Daum C."/>
            <person name="Ezra D."/>
            <person name="Gonzalez J."/>
            <person name="Henrissat B."/>
            <person name="Kuo A."/>
            <person name="Liang C."/>
            <person name="Lipzen A."/>
            <person name="Lutzoni F."/>
            <person name="Magnuson J."/>
            <person name="Mondo S."/>
            <person name="Nolan M."/>
            <person name="Ohm R."/>
            <person name="Pangilinan J."/>
            <person name="Park H.-J."/>
            <person name="Ramirez L."/>
            <person name="Alfaro M."/>
            <person name="Sun H."/>
            <person name="Tritt A."/>
            <person name="Yoshinaga Y."/>
            <person name="Zwiers L.-H."/>
            <person name="Turgeon B."/>
            <person name="Goodwin S."/>
            <person name="Spatafora J."/>
            <person name="Crous P."/>
            <person name="Grigoriev I."/>
        </authorList>
    </citation>
    <scope>NUCLEOTIDE SEQUENCE</scope>
    <source>
        <strain evidence="2">CBS 119687</strain>
    </source>
</reference>